<evidence type="ECO:0000313" key="2">
    <source>
        <dbReference type="EMBL" id="RPA76303.1"/>
    </source>
</evidence>
<feature type="region of interest" description="Disordered" evidence="1">
    <location>
        <begin position="1"/>
        <end position="83"/>
    </location>
</feature>
<keyword evidence="3" id="KW-1185">Reference proteome</keyword>
<dbReference type="PANTHER" id="PTHR38701:SF1">
    <property type="entry name" value="UP-REGULATED DURING SEPTATION PROTEIN 1 DOMAIN-CONTAINING PROTEIN"/>
    <property type="match status" value="1"/>
</dbReference>
<dbReference type="OrthoDB" id="2555519at2759"/>
<proteinExistence type="predicted"/>
<feature type="compositionally biased region" description="Acidic residues" evidence="1">
    <location>
        <begin position="145"/>
        <end position="162"/>
    </location>
</feature>
<dbReference type="PANTHER" id="PTHR38701">
    <property type="entry name" value="CHROMOSOME 8, WHOLE GENOME SHOTGUN SEQUENCE"/>
    <property type="match status" value="1"/>
</dbReference>
<feature type="compositionally biased region" description="Acidic residues" evidence="1">
    <location>
        <begin position="57"/>
        <end position="71"/>
    </location>
</feature>
<feature type="compositionally biased region" description="Low complexity" evidence="1">
    <location>
        <begin position="206"/>
        <end position="215"/>
    </location>
</feature>
<feature type="compositionally biased region" description="Basic and acidic residues" evidence="1">
    <location>
        <begin position="134"/>
        <end position="144"/>
    </location>
</feature>
<gene>
    <name evidence="2" type="ORF">BJ508DRAFT_9970</name>
</gene>
<dbReference type="STRING" id="1160509.A0A3N4HR37"/>
<feature type="compositionally biased region" description="Basic residues" evidence="1">
    <location>
        <begin position="10"/>
        <end position="19"/>
    </location>
</feature>
<evidence type="ECO:0000256" key="1">
    <source>
        <dbReference type="SAM" id="MobiDB-lite"/>
    </source>
</evidence>
<name>A0A3N4HR37_ASCIM</name>
<accession>A0A3N4HR37</accession>
<dbReference type="Proteomes" id="UP000275078">
    <property type="component" value="Unassembled WGS sequence"/>
</dbReference>
<dbReference type="AlphaFoldDB" id="A0A3N4HR37"/>
<feature type="compositionally biased region" description="Basic and acidic residues" evidence="1">
    <location>
        <begin position="163"/>
        <end position="173"/>
    </location>
</feature>
<feature type="region of interest" description="Disordered" evidence="1">
    <location>
        <begin position="134"/>
        <end position="223"/>
    </location>
</feature>
<sequence length="223" mass="24460">MRKQLGELRRFRRLSRSGKLHTLASPPSPADDTAQTPPDDLDLDPDLHSAPSASDSSDFDSEDESSDEPAEGEQALVKDRVHDEKRLASDLKKHQALLDASKQMNLSLHRCQLVTEQLISDARKALEYKVPDSELRLGGRILREDGEDGEDDPLDGGEEDDGEERKADFHFLEESSGSDEEGSEGSEASGEDPLTGEEGEESFVASSLDGVSSEEVSSDEERY</sequence>
<reference evidence="2 3" key="1">
    <citation type="journal article" date="2018" name="Nat. Ecol. Evol.">
        <title>Pezizomycetes genomes reveal the molecular basis of ectomycorrhizal truffle lifestyle.</title>
        <authorList>
            <person name="Murat C."/>
            <person name="Payen T."/>
            <person name="Noel B."/>
            <person name="Kuo A."/>
            <person name="Morin E."/>
            <person name="Chen J."/>
            <person name="Kohler A."/>
            <person name="Krizsan K."/>
            <person name="Balestrini R."/>
            <person name="Da Silva C."/>
            <person name="Montanini B."/>
            <person name="Hainaut M."/>
            <person name="Levati E."/>
            <person name="Barry K.W."/>
            <person name="Belfiori B."/>
            <person name="Cichocki N."/>
            <person name="Clum A."/>
            <person name="Dockter R.B."/>
            <person name="Fauchery L."/>
            <person name="Guy J."/>
            <person name="Iotti M."/>
            <person name="Le Tacon F."/>
            <person name="Lindquist E.A."/>
            <person name="Lipzen A."/>
            <person name="Malagnac F."/>
            <person name="Mello A."/>
            <person name="Molinier V."/>
            <person name="Miyauchi S."/>
            <person name="Poulain J."/>
            <person name="Riccioni C."/>
            <person name="Rubini A."/>
            <person name="Sitrit Y."/>
            <person name="Splivallo R."/>
            <person name="Traeger S."/>
            <person name="Wang M."/>
            <person name="Zifcakova L."/>
            <person name="Wipf D."/>
            <person name="Zambonelli A."/>
            <person name="Paolocci F."/>
            <person name="Nowrousian M."/>
            <person name="Ottonello S."/>
            <person name="Baldrian P."/>
            <person name="Spatafora J.W."/>
            <person name="Henrissat B."/>
            <person name="Nagy L.G."/>
            <person name="Aury J.M."/>
            <person name="Wincker P."/>
            <person name="Grigoriev I.V."/>
            <person name="Bonfante P."/>
            <person name="Martin F.M."/>
        </authorList>
    </citation>
    <scope>NUCLEOTIDE SEQUENCE [LARGE SCALE GENOMIC DNA]</scope>
    <source>
        <strain evidence="2 3">RN42</strain>
    </source>
</reference>
<dbReference type="EMBL" id="ML119747">
    <property type="protein sequence ID" value="RPA76303.1"/>
    <property type="molecule type" value="Genomic_DNA"/>
</dbReference>
<protein>
    <submittedName>
        <fullName evidence="2">Uncharacterized protein</fullName>
    </submittedName>
</protein>
<organism evidence="2 3">
    <name type="scientific">Ascobolus immersus RN42</name>
    <dbReference type="NCBI Taxonomy" id="1160509"/>
    <lineage>
        <taxon>Eukaryota</taxon>
        <taxon>Fungi</taxon>
        <taxon>Dikarya</taxon>
        <taxon>Ascomycota</taxon>
        <taxon>Pezizomycotina</taxon>
        <taxon>Pezizomycetes</taxon>
        <taxon>Pezizales</taxon>
        <taxon>Ascobolaceae</taxon>
        <taxon>Ascobolus</taxon>
    </lineage>
</organism>
<evidence type="ECO:0000313" key="3">
    <source>
        <dbReference type="Proteomes" id="UP000275078"/>
    </source>
</evidence>